<evidence type="ECO:0000256" key="2">
    <source>
        <dbReference type="ARBA" id="ARBA00022676"/>
    </source>
</evidence>
<evidence type="ECO:0000256" key="3">
    <source>
        <dbReference type="ARBA" id="ARBA00022679"/>
    </source>
</evidence>
<evidence type="ECO:0000313" key="5">
    <source>
        <dbReference type="EMBL" id="RJP56574.1"/>
    </source>
</evidence>
<dbReference type="InterPro" id="IPR029044">
    <property type="entry name" value="Nucleotide-diphossugar_trans"/>
</dbReference>
<dbReference type="Pfam" id="PF00535">
    <property type="entry name" value="Glycos_transf_2"/>
    <property type="match status" value="1"/>
</dbReference>
<accession>A0A3A4QRV7</accession>
<dbReference type="FunFam" id="3.90.550.10:FF:000122">
    <property type="entry name" value="Dolichol-phosphate mannosyltransferase subunit 1"/>
    <property type="match status" value="1"/>
</dbReference>
<proteinExistence type="inferred from homology"/>
<dbReference type="Proteomes" id="UP000266426">
    <property type="component" value="Unassembled WGS sequence"/>
</dbReference>
<dbReference type="CDD" id="cd06442">
    <property type="entry name" value="DPM1_like"/>
    <property type="match status" value="1"/>
</dbReference>
<evidence type="ECO:0000259" key="4">
    <source>
        <dbReference type="Pfam" id="PF00535"/>
    </source>
</evidence>
<evidence type="ECO:0000256" key="1">
    <source>
        <dbReference type="ARBA" id="ARBA00006739"/>
    </source>
</evidence>
<dbReference type="PANTHER" id="PTHR43398:SF1">
    <property type="entry name" value="DOLICHOL-PHOSPHATE MANNOSYLTRANSFERASE SUBUNIT 1"/>
    <property type="match status" value="1"/>
</dbReference>
<dbReference type="InterPro" id="IPR001173">
    <property type="entry name" value="Glyco_trans_2-like"/>
</dbReference>
<protein>
    <submittedName>
        <fullName evidence="5">Polyprenol monophosphomannose synthase</fullName>
    </submittedName>
</protein>
<comment type="similarity">
    <text evidence="1">Belongs to the glycosyltransferase 2 family.</text>
</comment>
<dbReference type="AlphaFoldDB" id="A0A3A4QRV7"/>
<evidence type="ECO:0000313" key="6">
    <source>
        <dbReference type="Proteomes" id="UP000266426"/>
    </source>
</evidence>
<gene>
    <name evidence="5" type="ORF">C4541_11985</name>
</gene>
<keyword evidence="2" id="KW-0328">Glycosyltransferase</keyword>
<dbReference type="GO" id="GO:0009247">
    <property type="term" value="P:glycolipid biosynthetic process"/>
    <property type="evidence" value="ECO:0007669"/>
    <property type="project" value="TreeGrafter"/>
</dbReference>
<dbReference type="SUPFAM" id="SSF53448">
    <property type="entry name" value="Nucleotide-diphospho-sugar transferases"/>
    <property type="match status" value="1"/>
</dbReference>
<dbReference type="GO" id="GO:0016020">
    <property type="term" value="C:membrane"/>
    <property type="evidence" value="ECO:0007669"/>
    <property type="project" value="GOC"/>
</dbReference>
<name>A0A3A4QRV7_9BACT</name>
<sequence length="250" mass="28322">MRQIIMPKNLLSSVLVIIATYNEADNISRLIDDIIALEAGIHILVVDDNSPDGTAECVTQCRKKYPDTVHLIKRSNERGYGSAFVAGFQWGLNQKQFTTFISMDADFSHLPRYIPVMLEKLNGADVVIGSRYIPGGKTKNWGLHRRILSRGANIYSRLLLHIPVNDCTSGFRCYRRSILENINLSGITSNGYSFLEEILYNCRRAGALFQEIPIEFIDRTYGTSKLSKKEIFKAILKVPKLRFSVSDKKQ</sequence>
<comment type="caution">
    <text evidence="5">The sequence shown here is derived from an EMBL/GenBank/DDBJ whole genome shotgun (WGS) entry which is preliminary data.</text>
</comment>
<dbReference type="PANTHER" id="PTHR43398">
    <property type="entry name" value="DOLICHOL-PHOSPHATE MANNOSYLTRANSFERASE SUBUNIT 1"/>
    <property type="match status" value="1"/>
</dbReference>
<dbReference type="InterPro" id="IPR039528">
    <property type="entry name" value="DPM1-like"/>
</dbReference>
<dbReference type="GO" id="GO:0004582">
    <property type="term" value="F:dolichyl-phosphate beta-D-mannosyltransferase activity"/>
    <property type="evidence" value="ECO:0007669"/>
    <property type="project" value="InterPro"/>
</dbReference>
<dbReference type="EMBL" id="QZJZ01000093">
    <property type="protein sequence ID" value="RJP56574.1"/>
    <property type="molecule type" value="Genomic_DNA"/>
</dbReference>
<dbReference type="Gene3D" id="3.90.550.10">
    <property type="entry name" value="Spore Coat Polysaccharide Biosynthesis Protein SpsA, Chain A"/>
    <property type="match status" value="1"/>
</dbReference>
<keyword evidence="3" id="KW-0808">Transferase</keyword>
<organism evidence="5 6">
    <name type="scientific">Candidatus Auribacter fodinae</name>
    <dbReference type="NCBI Taxonomy" id="2093366"/>
    <lineage>
        <taxon>Bacteria</taxon>
        <taxon>Pseudomonadati</taxon>
        <taxon>Candidatus Auribacterota</taxon>
        <taxon>Candidatus Auribacteria</taxon>
        <taxon>Candidatus Auribacterales</taxon>
        <taxon>Candidatus Auribacteraceae</taxon>
        <taxon>Candidatus Auribacter</taxon>
    </lineage>
</organism>
<reference evidence="5 6" key="1">
    <citation type="journal article" date="2017" name="ISME J.">
        <title>Energy and carbon metabolisms in a deep terrestrial subsurface fluid microbial community.</title>
        <authorList>
            <person name="Momper L."/>
            <person name="Jungbluth S.P."/>
            <person name="Lee M.D."/>
            <person name="Amend J.P."/>
        </authorList>
    </citation>
    <scope>NUCLEOTIDE SEQUENCE [LARGE SCALE GENOMIC DNA]</scope>
    <source>
        <strain evidence="5">SURF_26</strain>
    </source>
</reference>
<feature type="domain" description="Glycosyltransferase 2-like" evidence="4">
    <location>
        <begin position="16"/>
        <end position="181"/>
    </location>
</feature>